<dbReference type="AlphaFoldDB" id="A0A2T0Q6N3"/>
<protein>
    <submittedName>
        <fullName evidence="1">Uncharacterized protein</fullName>
    </submittedName>
</protein>
<evidence type="ECO:0000313" key="1">
    <source>
        <dbReference type="EMBL" id="PRX99499.1"/>
    </source>
</evidence>
<dbReference type="EMBL" id="PVZC01000003">
    <property type="protein sequence ID" value="PRX99499.1"/>
    <property type="molecule type" value="Genomic_DNA"/>
</dbReference>
<comment type="caution">
    <text evidence="1">The sequence shown here is derived from an EMBL/GenBank/DDBJ whole genome shotgun (WGS) entry which is preliminary data.</text>
</comment>
<keyword evidence="2" id="KW-1185">Reference proteome</keyword>
<gene>
    <name evidence="1" type="ORF">CLV72_10396</name>
</gene>
<reference evidence="1 2" key="1">
    <citation type="submission" date="2018-03" db="EMBL/GenBank/DDBJ databases">
        <title>Genomic Encyclopedia of Archaeal and Bacterial Type Strains, Phase II (KMG-II): from individual species to whole genera.</title>
        <authorList>
            <person name="Goeker M."/>
        </authorList>
    </citation>
    <scope>NUCLEOTIDE SEQUENCE [LARGE SCALE GENOMIC DNA]</scope>
    <source>
        <strain evidence="1 2">DSM 45601</strain>
    </source>
</reference>
<dbReference type="Proteomes" id="UP000237846">
    <property type="component" value="Unassembled WGS sequence"/>
</dbReference>
<accession>A0A2T0Q6N3</accession>
<organism evidence="1 2">
    <name type="scientific">Allonocardiopsis opalescens</name>
    <dbReference type="NCBI Taxonomy" id="1144618"/>
    <lineage>
        <taxon>Bacteria</taxon>
        <taxon>Bacillati</taxon>
        <taxon>Actinomycetota</taxon>
        <taxon>Actinomycetes</taxon>
        <taxon>Streptosporangiales</taxon>
        <taxon>Allonocardiopsis</taxon>
    </lineage>
</organism>
<evidence type="ECO:0000313" key="2">
    <source>
        <dbReference type="Proteomes" id="UP000237846"/>
    </source>
</evidence>
<dbReference type="RefSeq" id="WP_170140947.1">
    <property type="nucleotide sequence ID" value="NZ_PVZC01000003.1"/>
</dbReference>
<sequence length="48" mass="5629">MSQSEESRRVEFLPLPNDLLMDELWEIISEPPPPPDVLERVERLLAEL</sequence>
<proteinExistence type="predicted"/>
<name>A0A2T0Q6N3_9ACTN</name>